<reference evidence="1 2" key="1">
    <citation type="submission" date="2021-01" db="EMBL/GenBank/DDBJ databases">
        <title>Genome Sequencing of Type Strains.</title>
        <authorList>
            <person name="Lemaire J.F."/>
            <person name="Inderbitzin P."/>
            <person name="Collins S.B."/>
            <person name="Wespe N."/>
            <person name="Knight-Connoni V."/>
        </authorList>
    </citation>
    <scope>NUCLEOTIDE SEQUENCE [LARGE SCALE GENOMIC DNA]</scope>
    <source>
        <strain evidence="1 2">DSM 14730</strain>
    </source>
</reference>
<name>A0ABS2ZAV7_9BACL</name>
<protein>
    <recommendedName>
        <fullName evidence="3">Transcriptional regulator</fullName>
    </recommendedName>
</protein>
<evidence type="ECO:0008006" key="3">
    <source>
        <dbReference type="Google" id="ProtNLM"/>
    </source>
</evidence>
<sequence length="74" mass="8611">MSSKLHRKTELGLWLELNGLEKDWLLQKTGLPLSIIMRVLYDESFKPSGSIKRKVYSVVKNKDSTVKLSDFWVE</sequence>
<dbReference type="RefSeq" id="WP_188404606.1">
    <property type="nucleotide sequence ID" value="NZ_BMCE01000009.1"/>
</dbReference>
<gene>
    <name evidence="1" type="ORF">JYA64_00900</name>
</gene>
<accession>A0ABS2ZAV7</accession>
<dbReference type="EMBL" id="JAFHKS010000036">
    <property type="protein sequence ID" value="MBN3543860.1"/>
    <property type="molecule type" value="Genomic_DNA"/>
</dbReference>
<evidence type="ECO:0000313" key="1">
    <source>
        <dbReference type="EMBL" id="MBN3543860.1"/>
    </source>
</evidence>
<dbReference type="Proteomes" id="UP001319060">
    <property type="component" value="Unassembled WGS sequence"/>
</dbReference>
<comment type="caution">
    <text evidence="1">The sequence shown here is derived from an EMBL/GenBank/DDBJ whole genome shotgun (WGS) entry which is preliminary data.</text>
</comment>
<proteinExistence type="predicted"/>
<organism evidence="1 2">
    <name type="scientific">Fictibacillus barbaricus</name>
    <dbReference type="NCBI Taxonomy" id="182136"/>
    <lineage>
        <taxon>Bacteria</taxon>
        <taxon>Bacillati</taxon>
        <taxon>Bacillota</taxon>
        <taxon>Bacilli</taxon>
        <taxon>Bacillales</taxon>
        <taxon>Fictibacillaceae</taxon>
        <taxon>Fictibacillus</taxon>
    </lineage>
</organism>
<keyword evidence="2" id="KW-1185">Reference proteome</keyword>
<evidence type="ECO:0000313" key="2">
    <source>
        <dbReference type="Proteomes" id="UP001319060"/>
    </source>
</evidence>